<sequence>ITSSHTVEPANVNHQETEDQPVLSETSINVDDVIPNENE</sequence>
<dbReference type="Proteomes" id="UP000265520">
    <property type="component" value="Unassembled WGS sequence"/>
</dbReference>
<dbReference type="EMBL" id="LXQA011319673">
    <property type="protein sequence ID" value="MCI93115.1"/>
    <property type="molecule type" value="Genomic_DNA"/>
</dbReference>
<organism evidence="2 3">
    <name type="scientific">Trifolium medium</name>
    <dbReference type="NCBI Taxonomy" id="97028"/>
    <lineage>
        <taxon>Eukaryota</taxon>
        <taxon>Viridiplantae</taxon>
        <taxon>Streptophyta</taxon>
        <taxon>Embryophyta</taxon>
        <taxon>Tracheophyta</taxon>
        <taxon>Spermatophyta</taxon>
        <taxon>Magnoliopsida</taxon>
        <taxon>eudicotyledons</taxon>
        <taxon>Gunneridae</taxon>
        <taxon>Pentapetalae</taxon>
        <taxon>rosids</taxon>
        <taxon>fabids</taxon>
        <taxon>Fabales</taxon>
        <taxon>Fabaceae</taxon>
        <taxon>Papilionoideae</taxon>
        <taxon>50 kb inversion clade</taxon>
        <taxon>NPAAA clade</taxon>
        <taxon>Hologalegina</taxon>
        <taxon>IRL clade</taxon>
        <taxon>Trifolieae</taxon>
        <taxon>Trifolium</taxon>
    </lineage>
</organism>
<proteinExistence type="predicted"/>
<reference evidence="2 3" key="1">
    <citation type="journal article" date="2018" name="Front. Plant Sci.">
        <title>Red Clover (Trifolium pratense) and Zigzag Clover (T. medium) - A Picture of Genomic Similarities and Differences.</title>
        <authorList>
            <person name="Dluhosova J."/>
            <person name="Istvanek J."/>
            <person name="Nedelnik J."/>
            <person name="Repkova J."/>
        </authorList>
    </citation>
    <scope>NUCLEOTIDE SEQUENCE [LARGE SCALE GENOMIC DNA]</scope>
    <source>
        <strain evidence="3">cv. 10/8</strain>
        <tissue evidence="2">Leaf</tissue>
    </source>
</reference>
<feature type="non-terminal residue" evidence="2">
    <location>
        <position position="39"/>
    </location>
</feature>
<dbReference type="AlphaFoldDB" id="A0A392W2I4"/>
<comment type="caution">
    <text evidence="2">The sequence shown here is derived from an EMBL/GenBank/DDBJ whole genome shotgun (WGS) entry which is preliminary data.</text>
</comment>
<evidence type="ECO:0000313" key="2">
    <source>
        <dbReference type="EMBL" id="MCI93115.1"/>
    </source>
</evidence>
<evidence type="ECO:0000313" key="3">
    <source>
        <dbReference type="Proteomes" id="UP000265520"/>
    </source>
</evidence>
<accession>A0A392W2I4</accession>
<feature type="region of interest" description="Disordered" evidence="1">
    <location>
        <begin position="1"/>
        <end position="39"/>
    </location>
</feature>
<keyword evidence="3" id="KW-1185">Reference proteome</keyword>
<protein>
    <submittedName>
        <fullName evidence="2">Uncharacterized protein</fullName>
    </submittedName>
</protein>
<name>A0A392W2I4_9FABA</name>
<evidence type="ECO:0000256" key="1">
    <source>
        <dbReference type="SAM" id="MobiDB-lite"/>
    </source>
</evidence>
<feature type="non-terminal residue" evidence="2">
    <location>
        <position position="1"/>
    </location>
</feature>